<proteinExistence type="predicted"/>
<dbReference type="InterPro" id="IPR029684">
    <property type="entry name" value="Schlafen"/>
</dbReference>
<dbReference type="PANTHER" id="PTHR12155:SF41">
    <property type="entry name" value="SCHLAFEN ALBA-2 DOMAIN-CONTAINING PROTEIN"/>
    <property type="match status" value="1"/>
</dbReference>
<dbReference type="PANTHER" id="PTHR12155">
    <property type="entry name" value="SCHLAFEN"/>
    <property type="match status" value="1"/>
</dbReference>
<protein>
    <submittedName>
        <fullName evidence="2">Schlafen family protein</fullName>
    </submittedName>
</protein>
<evidence type="ECO:0000313" key="3">
    <source>
        <dbReference type="Proteomes" id="UP000265618"/>
    </source>
</evidence>
<dbReference type="Gene3D" id="3.30.950.30">
    <property type="entry name" value="Schlafen, AAA domain"/>
    <property type="match status" value="1"/>
</dbReference>
<dbReference type="AlphaFoldDB" id="A0A9K3GDY9"/>
<dbReference type="InterPro" id="IPR007421">
    <property type="entry name" value="Schlafen_AlbA_2_dom"/>
</dbReference>
<sequence length="103" mass="11739">MTSKDGSDWPSSLQYLSLLHREEDMHTEFKAMQVHLQPQGVCDEEEPFVEPIDRVVSHRAKRYINAFLNTNGGTIWCGIDDTGRVLGVPCDQHQRDEIRLSVG</sequence>
<keyword evidence="3" id="KW-1185">Reference proteome</keyword>
<comment type="caution">
    <text evidence="2">The sequence shown here is derived from an EMBL/GenBank/DDBJ whole genome shotgun (WGS) entry which is preliminary data.</text>
</comment>
<feature type="domain" description="Schlafen AlbA-2" evidence="1">
    <location>
        <begin position="54"/>
        <end position="97"/>
    </location>
</feature>
<organism evidence="2 3">
    <name type="scientific">Kipferlia bialata</name>
    <dbReference type="NCBI Taxonomy" id="797122"/>
    <lineage>
        <taxon>Eukaryota</taxon>
        <taxon>Metamonada</taxon>
        <taxon>Carpediemonas-like organisms</taxon>
        <taxon>Kipferlia</taxon>
    </lineage>
</organism>
<accession>A0A9K3GDY9</accession>
<evidence type="ECO:0000313" key="2">
    <source>
        <dbReference type="EMBL" id="GIQ80369.1"/>
    </source>
</evidence>
<dbReference type="EMBL" id="BDIP01000155">
    <property type="protein sequence ID" value="GIQ80369.1"/>
    <property type="molecule type" value="Genomic_DNA"/>
</dbReference>
<name>A0A9K3GDY9_9EUKA</name>
<dbReference type="OrthoDB" id="10259112at2759"/>
<dbReference type="InterPro" id="IPR038461">
    <property type="entry name" value="Schlafen_AlbA_2_dom_sf"/>
</dbReference>
<dbReference type="Proteomes" id="UP000265618">
    <property type="component" value="Unassembled WGS sequence"/>
</dbReference>
<dbReference type="Pfam" id="PF04326">
    <property type="entry name" value="SLFN_AlbA_2"/>
    <property type="match status" value="1"/>
</dbReference>
<reference evidence="2 3" key="1">
    <citation type="journal article" date="2018" name="PLoS ONE">
        <title>The draft genome of Kipferlia bialata reveals reductive genome evolution in fornicate parasites.</title>
        <authorList>
            <person name="Tanifuji G."/>
            <person name="Takabayashi S."/>
            <person name="Kume K."/>
            <person name="Takagi M."/>
            <person name="Nakayama T."/>
            <person name="Kamikawa R."/>
            <person name="Inagaki Y."/>
            <person name="Hashimoto T."/>
        </authorList>
    </citation>
    <scope>NUCLEOTIDE SEQUENCE [LARGE SCALE GENOMIC DNA]</scope>
    <source>
        <strain evidence="2">NY0173</strain>
    </source>
</reference>
<evidence type="ECO:0000259" key="1">
    <source>
        <dbReference type="Pfam" id="PF04326"/>
    </source>
</evidence>
<gene>
    <name evidence="2" type="ORF">KIPB_001157</name>
</gene>